<evidence type="ECO:0008006" key="4">
    <source>
        <dbReference type="Google" id="ProtNLM"/>
    </source>
</evidence>
<comment type="caution">
    <text evidence="2">The sequence shown here is derived from an EMBL/GenBank/DDBJ whole genome shotgun (WGS) entry which is preliminary data.</text>
</comment>
<feature type="transmembrane region" description="Helical" evidence="1">
    <location>
        <begin position="194"/>
        <end position="217"/>
    </location>
</feature>
<dbReference type="AlphaFoldDB" id="I0WK51"/>
<protein>
    <recommendedName>
        <fullName evidence="4">DUF4271 domain-containing protein</fullName>
    </recommendedName>
</protein>
<feature type="transmembrane region" description="Helical" evidence="1">
    <location>
        <begin position="163"/>
        <end position="182"/>
    </location>
</feature>
<keyword evidence="3" id="KW-1185">Reference proteome</keyword>
<feature type="transmembrane region" description="Helical" evidence="1">
    <location>
        <begin position="138"/>
        <end position="157"/>
    </location>
</feature>
<name>I0WK51_9FLAO</name>
<evidence type="ECO:0000256" key="1">
    <source>
        <dbReference type="SAM" id="Phobius"/>
    </source>
</evidence>
<accession>I0WK51</accession>
<keyword evidence="1" id="KW-0472">Membrane</keyword>
<dbReference type="STRING" id="946077.W5A_02050"/>
<dbReference type="Proteomes" id="UP000005938">
    <property type="component" value="Unassembled WGS sequence"/>
</dbReference>
<keyword evidence="1" id="KW-1133">Transmembrane helix</keyword>
<proteinExistence type="predicted"/>
<reference evidence="2 3" key="1">
    <citation type="journal article" date="2012" name="J. Bacteriol.">
        <title>Genome Sequence of the Halotolerant Bacterium Imtechella halotolerans K1T.</title>
        <authorList>
            <person name="Kumar S."/>
            <person name="Vikram S."/>
            <person name="Subramanian S."/>
            <person name="Raghava G.P."/>
            <person name="Pinnaka A.K."/>
        </authorList>
    </citation>
    <scope>NUCLEOTIDE SEQUENCE [LARGE SCALE GENOMIC DNA]</scope>
    <source>
        <strain evidence="2 3">K1</strain>
    </source>
</reference>
<keyword evidence="1" id="KW-0812">Transmembrane</keyword>
<dbReference type="Pfam" id="PF14093">
    <property type="entry name" value="DUF4271"/>
    <property type="match status" value="1"/>
</dbReference>
<organism evidence="2 3">
    <name type="scientific">Imtechella halotolerans K1</name>
    <dbReference type="NCBI Taxonomy" id="946077"/>
    <lineage>
        <taxon>Bacteria</taxon>
        <taxon>Pseudomonadati</taxon>
        <taxon>Bacteroidota</taxon>
        <taxon>Flavobacteriia</taxon>
        <taxon>Flavobacteriales</taxon>
        <taxon>Flavobacteriaceae</taxon>
        <taxon>Imtechella</taxon>
    </lineage>
</organism>
<feature type="transmembrane region" description="Helical" evidence="1">
    <location>
        <begin position="62"/>
        <end position="82"/>
    </location>
</feature>
<dbReference type="OrthoDB" id="1438590at2"/>
<dbReference type="RefSeq" id="WP_008236880.1">
    <property type="nucleotide sequence ID" value="NZ_AJJU01000002.1"/>
</dbReference>
<feature type="transmembrane region" description="Helical" evidence="1">
    <location>
        <begin position="13"/>
        <end position="31"/>
    </location>
</feature>
<sequence>MEPIAKTVISHDWIILLYTGMLLAITLTKVLDTQRLNDFLKLLFNNKYVLLYGKEEHLINPFNTVFLSIHLIAVATFLWLLIDYNDITHIYQIEASFINLLLLVILFSSCKIALQKIVANIFNIDAAVDQYLFKKISYGNWSGLLLACVNLFIIYSFPLTKSFLFLIIIITIIIHAIGWFSIFKMHQNILSPYLFYFILYLCALEIAPYLLAFKLIAGGIH</sequence>
<gene>
    <name evidence="2" type="ORF">W5A_02050</name>
</gene>
<evidence type="ECO:0000313" key="3">
    <source>
        <dbReference type="Proteomes" id="UP000005938"/>
    </source>
</evidence>
<dbReference type="InterPro" id="IPR025367">
    <property type="entry name" value="DUF4271"/>
</dbReference>
<dbReference type="PATRIC" id="fig|946077.3.peg.419"/>
<feature type="transmembrane region" description="Helical" evidence="1">
    <location>
        <begin position="88"/>
        <end position="107"/>
    </location>
</feature>
<dbReference type="EMBL" id="AJJU01000002">
    <property type="protein sequence ID" value="EID76767.1"/>
    <property type="molecule type" value="Genomic_DNA"/>
</dbReference>
<evidence type="ECO:0000313" key="2">
    <source>
        <dbReference type="EMBL" id="EID76767.1"/>
    </source>
</evidence>
<dbReference type="eggNOG" id="ENOG502ZCTU">
    <property type="taxonomic scope" value="Bacteria"/>
</dbReference>